<dbReference type="EMBL" id="VBQZ03000018">
    <property type="protein sequence ID" value="MXQ83731.1"/>
    <property type="molecule type" value="Genomic_DNA"/>
</dbReference>
<reference evidence="1" key="1">
    <citation type="submission" date="2019-10" db="EMBL/GenBank/DDBJ databases">
        <title>The sequence and de novo assembly of the wild yak genome.</title>
        <authorList>
            <person name="Liu Y."/>
        </authorList>
    </citation>
    <scope>NUCLEOTIDE SEQUENCE [LARGE SCALE GENOMIC DNA]</scope>
    <source>
        <strain evidence="1">WY2019</strain>
    </source>
</reference>
<evidence type="ECO:0000313" key="2">
    <source>
        <dbReference type="Proteomes" id="UP000322234"/>
    </source>
</evidence>
<organism evidence="1 2">
    <name type="scientific">Bos mutus</name>
    <name type="common">wild yak</name>
    <dbReference type="NCBI Taxonomy" id="72004"/>
    <lineage>
        <taxon>Eukaryota</taxon>
        <taxon>Metazoa</taxon>
        <taxon>Chordata</taxon>
        <taxon>Craniata</taxon>
        <taxon>Vertebrata</taxon>
        <taxon>Euteleostomi</taxon>
        <taxon>Mammalia</taxon>
        <taxon>Eutheria</taxon>
        <taxon>Laurasiatheria</taxon>
        <taxon>Artiodactyla</taxon>
        <taxon>Ruminantia</taxon>
        <taxon>Pecora</taxon>
        <taxon>Bovidae</taxon>
        <taxon>Bovinae</taxon>
        <taxon>Bos</taxon>
    </lineage>
</organism>
<proteinExistence type="predicted"/>
<name>A0A6B0R4D4_9CETA</name>
<gene>
    <name evidence="1" type="ORF">E5288_WYG002304</name>
</gene>
<evidence type="ECO:0000313" key="1">
    <source>
        <dbReference type="EMBL" id="MXQ83731.1"/>
    </source>
</evidence>
<dbReference type="Proteomes" id="UP000322234">
    <property type="component" value="Unassembled WGS sequence"/>
</dbReference>
<comment type="caution">
    <text evidence="1">The sequence shown here is derived from an EMBL/GenBank/DDBJ whole genome shotgun (WGS) entry which is preliminary data.</text>
</comment>
<dbReference type="AlphaFoldDB" id="A0A6B0R4D4"/>
<keyword evidence="2" id="KW-1185">Reference proteome</keyword>
<accession>A0A6B0R4D4</accession>
<protein>
    <submittedName>
        <fullName evidence="1">Uncharacterized protein</fullName>
    </submittedName>
</protein>
<sequence length="191" mass="21145">MDTGNKPDRPRVNKDLKTGSENQWCQTECDFKTSLGLGSDPEHLQGLEPLVHILQLKKSYTMLLEPAGDNGNFSQALKVNCCQLTNSKQAQGSGSVLFLQEELGIDEDLPPGSEQRESSLYEPQLLSDCRNEAQRLRALRGRTVRRRALLIMRSAHLTAHTAQEMLTAFASHIQAKGTAGSRDKPSASTRR</sequence>